<evidence type="ECO:0000313" key="1">
    <source>
        <dbReference type="EMBL" id="CAD9367622.1"/>
    </source>
</evidence>
<proteinExistence type="predicted"/>
<gene>
    <name evidence="1" type="ORF">AAND1436_LOCUS3448</name>
</gene>
<organism evidence="1">
    <name type="scientific">Alexandrium andersonii</name>
    <dbReference type="NCBI Taxonomy" id="327968"/>
    <lineage>
        <taxon>Eukaryota</taxon>
        <taxon>Sar</taxon>
        <taxon>Alveolata</taxon>
        <taxon>Dinophyceae</taxon>
        <taxon>Gonyaulacales</taxon>
        <taxon>Pyrocystaceae</taxon>
        <taxon>Alexandrium</taxon>
    </lineage>
</organism>
<sequence>MAAVLGLLLQPDDEVLGDLPEHEKAADPLRYAKILKTCSLPGGGFREFIGEVVEIEVGSITGDRLYRIRYSDGDLQHFTAEEVKACMPPSRAPQERTTSDPVGVGLQRQATVPPSATAVHLGIAPAPVEEDAAAEAAPPATTVEMPVVEEEADPSAVMEDQEVTMVVEGEQEEFVEAVFAEEAGEVAEVDGEEEVGGIMVDTGGEDVAEEVGLDDLAVAAEEDLNLIVLEEEEEEETGEVYFEEAVAGEKADDADAVESELLEGYLGGEDFAEAEEPEPQPAQAAAARVLRTLGVQHDIAKVKGRATVKALAKASGRPPPAAAEVEIEVFDEDAT</sequence>
<dbReference type="EMBL" id="HBGQ01006882">
    <property type="protein sequence ID" value="CAD9367622.1"/>
    <property type="molecule type" value="Transcribed_RNA"/>
</dbReference>
<reference evidence="1" key="1">
    <citation type="submission" date="2021-01" db="EMBL/GenBank/DDBJ databases">
        <authorList>
            <person name="Corre E."/>
            <person name="Pelletier E."/>
            <person name="Niang G."/>
            <person name="Scheremetjew M."/>
            <person name="Finn R."/>
            <person name="Kale V."/>
            <person name="Holt S."/>
            <person name="Cochrane G."/>
            <person name="Meng A."/>
            <person name="Brown T."/>
            <person name="Cohen L."/>
        </authorList>
    </citation>
    <scope>NUCLEOTIDE SEQUENCE</scope>
    <source>
        <strain evidence="1">CCMP2222</strain>
    </source>
</reference>
<evidence type="ECO:0008006" key="2">
    <source>
        <dbReference type="Google" id="ProtNLM"/>
    </source>
</evidence>
<name>A0A7S2AGV8_9DINO</name>
<protein>
    <recommendedName>
        <fullName evidence="2">Tudor domain-containing protein</fullName>
    </recommendedName>
</protein>
<dbReference type="AlphaFoldDB" id="A0A7S2AGV8"/>
<accession>A0A7S2AGV8</accession>